<proteinExistence type="inferred from homology"/>
<feature type="domain" description="FAD-binding PCMH-type" evidence="2">
    <location>
        <begin position="42"/>
        <end position="150"/>
    </location>
</feature>
<gene>
    <name evidence="3" type="ORF">METZ01_LOCUS249613</name>
</gene>
<organism evidence="3">
    <name type="scientific">marine metagenome</name>
    <dbReference type="NCBI Taxonomy" id="408172"/>
    <lineage>
        <taxon>unclassified sequences</taxon>
        <taxon>metagenomes</taxon>
        <taxon>ecological metagenomes</taxon>
    </lineage>
</organism>
<evidence type="ECO:0000313" key="3">
    <source>
        <dbReference type="EMBL" id="SVB96759.1"/>
    </source>
</evidence>
<dbReference type="PROSITE" id="PS51387">
    <property type="entry name" value="FAD_PCMH"/>
    <property type="match status" value="1"/>
</dbReference>
<dbReference type="InterPro" id="IPR006094">
    <property type="entry name" value="Oxid_FAD_bind_N"/>
</dbReference>
<protein>
    <recommendedName>
        <fullName evidence="2">FAD-binding PCMH-type domain-containing protein</fullName>
    </recommendedName>
</protein>
<dbReference type="InterPro" id="IPR036318">
    <property type="entry name" value="FAD-bd_PCMH-like_sf"/>
</dbReference>
<dbReference type="SUPFAM" id="SSF56176">
    <property type="entry name" value="FAD-binding/transporter-associated domain-like"/>
    <property type="match status" value="1"/>
</dbReference>
<sequence>MGLATDAKIHGVIIQIRELVGDRISTADAVLHGHGKDEGWQPVKAPDAVVFANSTEEIAAVVNICRATGTPIIPYGAGTSIEGQVHAAQGGICVDVGGMNEILEVNVEDLDCAVQPGVRRKQLNDHLRDTGLFFPIDPGADASIGGMAGT</sequence>
<name>A0A382IBX7_9ZZZZ</name>
<dbReference type="Gene3D" id="3.30.465.10">
    <property type="match status" value="1"/>
</dbReference>
<feature type="non-terminal residue" evidence="3">
    <location>
        <position position="150"/>
    </location>
</feature>
<dbReference type="AlphaFoldDB" id="A0A382IBX7"/>
<dbReference type="Pfam" id="PF01565">
    <property type="entry name" value="FAD_binding_4"/>
    <property type="match status" value="1"/>
</dbReference>
<dbReference type="InterPro" id="IPR016169">
    <property type="entry name" value="FAD-bd_PCMH_sub2"/>
</dbReference>
<evidence type="ECO:0000256" key="1">
    <source>
        <dbReference type="ARBA" id="ARBA00008000"/>
    </source>
</evidence>
<dbReference type="PANTHER" id="PTHR11748">
    <property type="entry name" value="D-LACTATE DEHYDROGENASE"/>
    <property type="match status" value="1"/>
</dbReference>
<dbReference type="InterPro" id="IPR016166">
    <property type="entry name" value="FAD-bd_PCMH"/>
</dbReference>
<dbReference type="PANTHER" id="PTHR11748:SF111">
    <property type="entry name" value="D-LACTATE DEHYDROGENASE, MITOCHONDRIAL-RELATED"/>
    <property type="match status" value="1"/>
</dbReference>
<dbReference type="GO" id="GO:0071949">
    <property type="term" value="F:FAD binding"/>
    <property type="evidence" value="ECO:0007669"/>
    <property type="project" value="InterPro"/>
</dbReference>
<dbReference type="GO" id="GO:0008720">
    <property type="term" value="F:D-lactate dehydrogenase (NAD+) activity"/>
    <property type="evidence" value="ECO:0007669"/>
    <property type="project" value="TreeGrafter"/>
</dbReference>
<dbReference type="GO" id="GO:1903457">
    <property type="term" value="P:lactate catabolic process"/>
    <property type="evidence" value="ECO:0007669"/>
    <property type="project" value="TreeGrafter"/>
</dbReference>
<accession>A0A382IBX7</accession>
<reference evidence="3" key="1">
    <citation type="submission" date="2018-05" db="EMBL/GenBank/DDBJ databases">
        <authorList>
            <person name="Lanie J.A."/>
            <person name="Ng W.-L."/>
            <person name="Kazmierczak K.M."/>
            <person name="Andrzejewski T.M."/>
            <person name="Davidsen T.M."/>
            <person name="Wayne K.J."/>
            <person name="Tettelin H."/>
            <person name="Glass J.I."/>
            <person name="Rusch D."/>
            <person name="Podicherti R."/>
            <person name="Tsui H.-C.T."/>
            <person name="Winkler M.E."/>
        </authorList>
    </citation>
    <scope>NUCLEOTIDE SEQUENCE</scope>
</reference>
<evidence type="ECO:0000259" key="2">
    <source>
        <dbReference type="PROSITE" id="PS51387"/>
    </source>
</evidence>
<dbReference type="EMBL" id="UINC01066253">
    <property type="protein sequence ID" value="SVB96759.1"/>
    <property type="molecule type" value="Genomic_DNA"/>
</dbReference>
<comment type="similarity">
    <text evidence="1">Belongs to the FAD-binding oxidoreductase/transferase type 4 family.</text>
</comment>
<dbReference type="GO" id="GO:0004458">
    <property type="term" value="F:D-lactate dehydrogenase (cytochrome) activity"/>
    <property type="evidence" value="ECO:0007669"/>
    <property type="project" value="TreeGrafter"/>
</dbReference>
<dbReference type="GO" id="GO:0005739">
    <property type="term" value="C:mitochondrion"/>
    <property type="evidence" value="ECO:0007669"/>
    <property type="project" value="TreeGrafter"/>
</dbReference>